<organism evidence="4 5">
    <name type="scientific">Paucilactobacillus vaccinostercus DSM 20634</name>
    <dbReference type="NCBI Taxonomy" id="1423813"/>
    <lineage>
        <taxon>Bacteria</taxon>
        <taxon>Bacillati</taxon>
        <taxon>Bacillota</taxon>
        <taxon>Bacilli</taxon>
        <taxon>Lactobacillales</taxon>
        <taxon>Lactobacillaceae</taxon>
        <taxon>Paucilactobacillus</taxon>
    </lineage>
</organism>
<evidence type="ECO:0000256" key="2">
    <source>
        <dbReference type="ARBA" id="ARBA00023002"/>
    </source>
</evidence>
<dbReference type="InterPro" id="IPR057326">
    <property type="entry name" value="KR_dom"/>
</dbReference>
<accession>A0A0R2A664</accession>
<dbReference type="NCBIfam" id="NF009466">
    <property type="entry name" value="PRK12826.1-2"/>
    <property type="match status" value="1"/>
</dbReference>
<sequence length="239" mass="25598">MDNEKQVILVTGGTRGIGLAIAQALATPTNQVVINAHHEPDEVFQATLSDIDVVVGDVAVEADAQAMIDTIMERYGRIDVLVNNAGITRDKLLSRMKLADFQAVIDTNLVGAFNMTKAAMKIMQKQRRGCIVNMSSIAGTNGNLGQANYSASKAGLIGLTKTTAQEGALRHIRCNAIAPGMINTDMTAKLSERVVEQFVEKIPLGRFGEPGEIALTVKFLIDNPYITGQVLKVDGGLTM</sequence>
<dbReference type="InterPro" id="IPR036291">
    <property type="entry name" value="NAD(P)-bd_dom_sf"/>
</dbReference>
<feature type="domain" description="Ketoreductase" evidence="3">
    <location>
        <begin position="6"/>
        <end position="187"/>
    </location>
</feature>
<name>A0A0R2A664_9LACO</name>
<dbReference type="Gene3D" id="3.40.50.720">
    <property type="entry name" value="NAD(P)-binding Rossmann-like Domain"/>
    <property type="match status" value="1"/>
</dbReference>
<dbReference type="PANTHER" id="PTHR42879">
    <property type="entry name" value="3-OXOACYL-(ACYL-CARRIER-PROTEIN) REDUCTASE"/>
    <property type="match status" value="1"/>
</dbReference>
<dbReference type="InterPro" id="IPR050259">
    <property type="entry name" value="SDR"/>
</dbReference>
<dbReference type="SUPFAM" id="SSF51735">
    <property type="entry name" value="NAD(P)-binding Rossmann-fold domains"/>
    <property type="match status" value="1"/>
</dbReference>
<dbReference type="Pfam" id="PF13561">
    <property type="entry name" value="adh_short_C2"/>
    <property type="match status" value="1"/>
</dbReference>
<dbReference type="GO" id="GO:0016491">
    <property type="term" value="F:oxidoreductase activity"/>
    <property type="evidence" value="ECO:0007669"/>
    <property type="project" value="UniProtKB-KW"/>
</dbReference>
<dbReference type="PRINTS" id="PR00081">
    <property type="entry name" value="GDHRDH"/>
</dbReference>
<dbReference type="STRING" id="1423813.FC26_GL001284"/>
<evidence type="ECO:0000313" key="4">
    <source>
        <dbReference type="EMBL" id="KRM61842.1"/>
    </source>
</evidence>
<dbReference type="SMART" id="SM00822">
    <property type="entry name" value="PKS_KR"/>
    <property type="match status" value="1"/>
</dbReference>
<dbReference type="OrthoDB" id="9803333at2"/>
<dbReference type="GO" id="GO:0032787">
    <property type="term" value="P:monocarboxylic acid metabolic process"/>
    <property type="evidence" value="ECO:0007669"/>
    <property type="project" value="UniProtKB-ARBA"/>
</dbReference>
<comment type="caution">
    <text evidence="4">The sequence shown here is derived from an EMBL/GenBank/DDBJ whole genome shotgun (WGS) entry which is preliminary data.</text>
</comment>
<keyword evidence="5" id="KW-1185">Reference proteome</keyword>
<dbReference type="PRINTS" id="PR00080">
    <property type="entry name" value="SDRFAMILY"/>
</dbReference>
<evidence type="ECO:0000256" key="1">
    <source>
        <dbReference type="ARBA" id="ARBA00006484"/>
    </source>
</evidence>
<dbReference type="RefSeq" id="WP_057778232.1">
    <property type="nucleotide sequence ID" value="NZ_AYYY01000020.1"/>
</dbReference>
<reference evidence="4 5" key="1">
    <citation type="journal article" date="2015" name="Genome Announc.">
        <title>Expanding the biotechnology potential of lactobacilli through comparative genomics of 213 strains and associated genera.</title>
        <authorList>
            <person name="Sun Z."/>
            <person name="Harris H.M."/>
            <person name="McCann A."/>
            <person name="Guo C."/>
            <person name="Argimon S."/>
            <person name="Zhang W."/>
            <person name="Yang X."/>
            <person name="Jeffery I.B."/>
            <person name="Cooney J.C."/>
            <person name="Kagawa T.F."/>
            <person name="Liu W."/>
            <person name="Song Y."/>
            <person name="Salvetti E."/>
            <person name="Wrobel A."/>
            <person name="Rasinkangas P."/>
            <person name="Parkhill J."/>
            <person name="Rea M.C."/>
            <person name="O'Sullivan O."/>
            <person name="Ritari J."/>
            <person name="Douillard F.P."/>
            <person name="Paul Ross R."/>
            <person name="Yang R."/>
            <person name="Briner A.E."/>
            <person name="Felis G.E."/>
            <person name="de Vos W.M."/>
            <person name="Barrangou R."/>
            <person name="Klaenhammer T.R."/>
            <person name="Caufield P.W."/>
            <person name="Cui Y."/>
            <person name="Zhang H."/>
            <person name="O'Toole P.W."/>
        </authorList>
    </citation>
    <scope>NUCLEOTIDE SEQUENCE [LARGE SCALE GENOMIC DNA]</scope>
    <source>
        <strain evidence="4 5">DSM 20634</strain>
    </source>
</reference>
<dbReference type="AlphaFoldDB" id="A0A0R2A664"/>
<dbReference type="InterPro" id="IPR002347">
    <property type="entry name" value="SDR_fam"/>
</dbReference>
<dbReference type="Proteomes" id="UP000051733">
    <property type="component" value="Unassembled WGS sequence"/>
</dbReference>
<dbReference type="PROSITE" id="PS00061">
    <property type="entry name" value="ADH_SHORT"/>
    <property type="match status" value="1"/>
</dbReference>
<dbReference type="PANTHER" id="PTHR42879:SF2">
    <property type="entry name" value="3-OXOACYL-[ACYL-CARRIER-PROTEIN] REDUCTASE FABG"/>
    <property type="match status" value="1"/>
</dbReference>
<dbReference type="EMBL" id="AYYY01000020">
    <property type="protein sequence ID" value="KRM61842.1"/>
    <property type="molecule type" value="Genomic_DNA"/>
</dbReference>
<comment type="similarity">
    <text evidence="1">Belongs to the short-chain dehydrogenases/reductases (SDR) family.</text>
</comment>
<evidence type="ECO:0000259" key="3">
    <source>
        <dbReference type="SMART" id="SM00822"/>
    </source>
</evidence>
<protein>
    <submittedName>
        <fullName evidence="4">Short-chain dehydrogenase reductase SDR</fullName>
    </submittedName>
</protein>
<keyword evidence="2" id="KW-0560">Oxidoreductase</keyword>
<gene>
    <name evidence="4" type="ORF">FC26_GL001284</name>
</gene>
<evidence type="ECO:0000313" key="5">
    <source>
        <dbReference type="Proteomes" id="UP000051733"/>
    </source>
</evidence>
<dbReference type="InterPro" id="IPR020904">
    <property type="entry name" value="Sc_DH/Rdtase_CS"/>
</dbReference>
<proteinExistence type="inferred from homology"/>
<dbReference type="PATRIC" id="fig|1423813.3.peg.1309"/>
<dbReference type="FunFam" id="3.40.50.720:FF:000173">
    <property type="entry name" value="3-oxoacyl-[acyl-carrier protein] reductase"/>
    <property type="match status" value="1"/>
</dbReference>